<sequence length="373" mass="43185">MPSLRGHCTWETAAWFIVQLNKDYRAVDYGFASRHLSTWIEHVISDADICPSPYLRIELIHLYLVMVGIHEHNWLQALGTVMTALSDINFEYLNTCCSGSNTEYHRVYHRSQQNNKYQMYEYFFNVNLKSITLTLNKFSKYGRFMSEFDEQLSNELKNNINLRKSNIIRDVACNQAIHPSRYTGPLESNALIALLNVTAGSIRLATEDIPIAGAYLSLIMSRMNHLFDTVHVLFRSFGCSIQMYQIMDSAASCIMDLVELVLLYNSALIDKDEYMYHSGMVVTNNILQTVLFKQDSYLDTSPMRKYLVAKYSHGCLRKLRGTFEGIEYELEKYPRILDLLGEGEIPYEDQKRKFPDEDDYYIMTLSQNITGNN</sequence>
<keyword evidence="2" id="KW-1185">Reference proteome</keyword>
<organism evidence="1 2">
    <name type="scientific">Meganyctiphanes norvegica</name>
    <name type="common">Northern krill</name>
    <name type="synonym">Thysanopoda norvegica</name>
    <dbReference type="NCBI Taxonomy" id="48144"/>
    <lineage>
        <taxon>Eukaryota</taxon>
        <taxon>Metazoa</taxon>
        <taxon>Ecdysozoa</taxon>
        <taxon>Arthropoda</taxon>
        <taxon>Crustacea</taxon>
        <taxon>Multicrustacea</taxon>
        <taxon>Malacostraca</taxon>
        <taxon>Eumalacostraca</taxon>
        <taxon>Eucarida</taxon>
        <taxon>Euphausiacea</taxon>
        <taxon>Euphausiidae</taxon>
        <taxon>Meganyctiphanes</taxon>
    </lineage>
</organism>
<reference evidence="1 2" key="1">
    <citation type="submission" date="2024-05" db="EMBL/GenBank/DDBJ databases">
        <authorList>
            <person name="Wallberg A."/>
        </authorList>
    </citation>
    <scope>NUCLEOTIDE SEQUENCE [LARGE SCALE GENOMIC DNA]</scope>
</reference>
<comment type="caution">
    <text evidence="1">The sequence shown here is derived from an EMBL/GenBank/DDBJ whole genome shotgun (WGS) entry which is preliminary data.</text>
</comment>
<protein>
    <submittedName>
        <fullName evidence="1">Uncharacterized protein</fullName>
    </submittedName>
</protein>
<gene>
    <name evidence="1" type="ORF">MNOR_LOCUS22934</name>
</gene>
<name>A0AAV2RDK0_MEGNR</name>
<evidence type="ECO:0000313" key="2">
    <source>
        <dbReference type="Proteomes" id="UP001497623"/>
    </source>
</evidence>
<accession>A0AAV2RDK0</accession>
<dbReference type="AlphaFoldDB" id="A0AAV2RDK0"/>
<proteinExistence type="predicted"/>
<dbReference type="Proteomes" id="UP001497623">
    <property type="component" value="Unassembled WGS sequence"/>
</dbReference>
<dbReference type="EMBL" id="CAXKWB010019710">
    <property type="protein sequence ID" value="CAL4122212.1"/>
    <property type="molecule type" value="Genomic_DNA"/>
</dbReference>
<evidence type="ECO:0000313" key="1">
    <source>
        <dbReference type="EMBL" id="CAL4122212.1"/>
    </source>
</evidence>